<dbReference type="EMBL" id="CP021983">
    <property type="protein sequence ID" value="ASC69194.1"/>
    <property type="molecule type" value="Genomic_DNA"/>
</dbReference>
<protein>
    <submittedName>
        <fullName evidence="1">Uncharacterized protein</fullName>
    </submittedName>
</protein>
<dbReference type="Proteomes" id="UP000191901">
    <property type="component" value="Chromosome"/>
</dbReference>
<keyword evidence="2" id="KW-1185">Reference proteome</keyword>
<gene>
    <name evidence="1" type="ORF">XM38_001200</name>
</gene>
<proteinExistence type="predicted"/>
<evidence type="ECO:0000313" key="2">
    <source>
        <dbReference type="Proteomes" id="UP000191901"/>
    </source>
</evidence>
<reference evidence="1 2" key="1">
    <citation type="journal article" date="2016" name="Biochim. Biophys. Acta">
        <title>Characterization of red-shifted phycobilisomes isolated from the chlorophyll f-containing cyanobacterium Halomicronema hongdechloris.</title>
        <authorList>
            <person name="Li Y."/>
            <person name="Lin Y."/>
            <person name="Garvey C.J."/>
            <person name="Birch D."/>
            <person name="Corkery R.W."/>
            <person name="Loughlin P.C."/>
            <person name="Scheer H."/>
            <person name="Willows R.D."/>
            <person name="Chen M."/>
        </authorList>
    </citation>
    <scope>NUCLEOTIDE SEQUENCE [LARGE SCALE GENOMIC DNA]</scope>
    <source>
        <strain evidence="1 2">C2206</strain>
    </source>
</reference>
<dbReference type="AlphaFoldDB" id="A0A1Z3HFW9"/>
<sequence>MNWDILKTQYLQANRATQLDSLALNLTRIQLLAKSGTDESVAQHLVRESQFFIEWAVPSIDLDSDIAFATELVDLQRLLSRWKLSWSELWGSESQRQEIARLAQQWCVRLRRVA</sequence>
<accession>A0A1Z3HFW9</accession>
<dbReference type="KEGG" id="hhg:XM38_001200"/>
<organism evidence="1 2">
    <name type="scientific">Halomicronema hongdechloris C2206</name>
    <dbReference type="NCBI Taxonomy" id="1641165"/>
    <lineage>
        <taxon>Bacteria</taxon>
        <taxon>Bacillati</taxon>
        <taxon>Cyanobacteriota</taxon>
        <taxon>Cyanophyceae</taxon>
        <taxon>Nodosilineales</taxon>
        <taxon>Nodosilineaceae</taxon>
        <taxon>Halomicronema</taxon>
    </lineage>
</organism>
<name>A0A1Z3HFW9_9CYAN</name>
<evidence type="ECO:0000313" key="1">
    <source>
        <dbReference type="EMBL" id="ASC69194.1"/>
    </source>
</evidence>
<dbReference type="STRING" id="1641165.XM38_20950"/>